<feature type="transmembrane region" description="Helical" evidence="1">
    <location>
        <begin position="87"/>
        <end position="106"/>
    </location>
</feature>
<sequence length="115" mass="11660">MPLVRVLALLVALAMAVGSAGLWIATPLAALWVGSRVQAATGSMGSALIVAFAVAAATAIALALALARLDQAYRALRGGRSALERMLVISAAIAVTGFTIWFFGFAGPGPLIAPR</sequence>
<dbReference type="Proteomes" id="UP000222056">
    <property type="component" value="Unassembled WGS sequence"/>
</dbReference>
<evidence type="ECO:0000256" key="1">
    <source>
        <dbReference type="SAM" id="Phobius"/>
    </source>
</evidence>
<keyword evidence="3" id="KW-1185">Reference proteome</keyword>
<evidence type="ECO:0000313" key="2">
    <source>
        <dbReference type="EMBL" id="SEH10580.1"/>
    </source>
</evidence>
<evidence type="ECO:0000313" key="3">
    <source>
        <dbReference type="Proteomes" id="UP000222056"/>
    </source>
</evidence>
<keyword evidence="1" id="KW-0812">Transmembrane</keyword>
<keyword evidence="1" id="KW-1133">Transmembrane helix</keyword>
<dbReference type="EMBL" id="FNWJ01000001">
    <property type="protein sequence ID" value="SEH10580.1"/>
    <property type="molecule type" value="Genomic_DNA"/>
</dbReference>
<accession>A0A1H6FK36</accession>
<reference evidence="3" key="1">
    <citation type="submission" date="2016-10" db="EMBL/GenBank/DDBJ databases">
        <authorList>
            <person name="Varghese N."/>
            <person name="Submissions S."/>
        </authorList>
    </citation>
    <scope>NUCLEOTIDE SEQUENCE [LARGE SCALE GENOMIC DNA]</scope>
    <source>
        <strain evidence="3">ATCC 35263</strain>
    </source>
</reference>
<dbReference type="STRING" id="29539.SAMN02745716_0448"/>
<dbReference type="AlphaFoldDB" id="A0A1H6FK36"/>
<protein>
    <submittedName>
        <fullName evidence="2">Uncharacterized protein</fullName>
    </submittedName>
</protein>
<proteinExistence type="predicted"/>
<feature type="transmembrane region" description="Helical" evidence="1">
    <location>
        <begin position="45"/>
        <end position="66"/>
    </location>
</feature>
<keyword evidence="1" id="KW-0472">Membrane</keyword>
<gene>
    <name evidence="2" type="ORF">SAMN02745716_0448</name>
</gene>
<organism evidence="2 3">
    <name type="scientific">Thermoleophilum album</name>
    <dbReference type="NCBI Taxonomy" id="29539"/>
    <lineage>
        <taxon>Bacteria</taxon>
        <taxon>Bacillati</taxon>
        <taxon>Actinomycetota</taxon>
        <taxon>Thermoleophilia</taxon>
        <taxon>Thermoleophilales</taxon>
        <taxon>Thermoleophilaceae</taxon>
        <taxon>Thermoleophilum</taxon>
    </lineage>
</organism>
<name>A0A1H6FK36_THEAL</name>